<feature type="compositionally biased region" description="Low complexity" evidence="1">
    <location>
        <begin position="17"/>
        <end position="28"/>
    </location>
</feature>
<dbReference type="InterPro" id="IPR056997">
    <property type="entry name" value="CBM_AftD"/>
</dbReference>
<organism evidence="4 5">
    <name type="scientific">Tsukamurella sputi</name>
    <dbReference type="NCBI Taxonomy" id="2591848"/>
    <lineage>
        <taxon>Bacteria</taxon>
        <taxon>Bacillati</taxon>
        <taxon>Actinomycetota</taxon>
        <taxon>Actinomycetes</taxon>
        <taxon>Mycobacteriales</taxon>
        <taxon>Tsukamurellaceae</taxon>
        <taxon>Tsukamurella</taxon>
    </lineage>
</organism>
<dbReference type="Proteomes" id="UP000319792">
    <property type="component" value="Unassembled WGS sequence"/>
</dbReference>
<gene>
    <name evidence="4" type="ORF">FK268_22175</name>
</gene>
<feature type="transmembrane region" description="Helical" evidence="2">
    <location>
        <begin position="349"/>
        <end position="368"/>
    </location>
</feature>
<reference evidence="4 5" key="1">
    <citation type="submission" date="2019-08" db="EMBL/GenBank/DDBJ databases">
        <title>Tsukamurella conjunctivitidis sp. nov., Tsukamurella assacharolytica sp. nov. and Tsukamurella sputae sp. nov. isolated from patients with conjunctivitis, bacteraemia (lymphoma) and respiratory infection (sputum) in Hong Kong.</title>
        <authorList>
            <person name="Fok K.M.N."/>
            <person name="Fong J.Y.H."/>
        </authorList>
    </citation>
    <scope>NUCLEOTIDE SEQUENCE [LARGE SCALE GENOMIC DNA]</scope>
    <source>
        <strain evidence="4 5">HKU70</strain>
    </source>
</reference>
<evidence type="ECO:0000256" key="2">
    <source>
        <dbReference type="SAM" id="Phobius"/>
    </source>
</evidence>
<keyword evidence="5" id="KW-1185">Reference proteome</keyword>
<evidence type="ECO:0000259" key="3">
    <source>
        <dbReference type="PROSITE" id="PS50022"/>
    </source>
</evidence>
<feature type="domain" description="F5/8 type C" evidence="3">
    <location>
        <begin position="732"/>
        <end position="803"/>
    </location>
</feature>
<feature type="transmembrane region" description="Helical" evidence="2">
    <location>
        <begin position="41"/>
        <end position="63"/>
    </location>
</feature>
<dbReference type="GO" id="GO:0016740">
    <property type="term" value="F:transferase activity"/>
    <property type="evidence" value="ECO:0007669"/>
    <property type="project" value="InterPro"/>
</dbReference>
<feature type="transmembrane region" description="Helical" evidence="2">
    <location>
        <begin position="397"/>
        <end position="415"/>
    </location>
</feature>
<dbReference type="InterPro" id="IPR021798">
    <property type="entry name" value="AftD_N"/>
</dbReference>
<feature type="transmembrane region" description="Helical" evidence="2">
    <location>
        <begin position="1412"/>
        <end position="1429"/>
    </location>
</feature>
<proteinExistence type="predicted"/>
<dbReference type="Pfam" id="PF11847">
    <property type="entry name" value="GT-C_AftD"/>
    <property type="match status" value="1"/>
</dbReference>
<feature type="transmembrane region" description="Helical" evidence="2">
    <location>
        <begin position="246"/>
        <end position="266"/>
    </location>
</feature>
<feature type="transmembrane region" description="Helical" evidence="2">
    <location>
        <begin position="1378"/>
        <end position="1400"/>
    </location>
</feature>
<feature type="region of interest" description="Disordered" evidence="1">
    <location>
        <begin position="690"/>
        <end position="709"/>
    </location>
</feature>
<keyword evidence="2" id="KW-0472">Membrane</keyword>
<comment type="caution">
    <text evidence="4">The sequence shown here is derived from an EMBL/GenBank/DDBJ whole genome shotgun (WGS) entry which is preliminary data.</text>
</comment>
<feature type="transmembrane region" description="Helical" evidence="2">
    <location>
        <begin position="313"/>
        <end position="337"/>
    </location>
</feature>
<feature type="transmembrane region" description="Helical" evidence="2">
    <location>
        <begin position="1329"/>
        <end position="1347"/>
    </location>
</feature>
<dbReference type="PROSITE" id="PS50022">
    <property type="entry name" value="FA58C_3"/>
    <property type="match status" value="1"/>
</dbReference>
<feature type="transmembrane region" description="Helical" evidence="2">
    <location>
        <begin position="1353"/>
        <end position="1371"/>
    </location>
</feature>
<feature type="region of interest" description="Disordered" evidence="1">
    <location>
        <begin position="1"/>
        <end position="33"/>
    </location>
</feature>
<feature type="region of interest" description="Disordered" evidence="1">
    <location>
        <begin position="994"/>
        <end position="1020"/>
    </location>
</feature>
<dbReference type="Gene3D" id="2.60.120.260">
    <property type="entry name" value="Galactose-binding domain-like"/>
    <property type="match status" value="1"/>
</dbReference>
<sequence length="1459" mass="151847">MSTPCRRTRASCRARRTTASATTRVPTSNPQLPDEPLTRRAGAWAFVALLALSFLSAPGKIVADTKLDLTANPIGFLSRAANVWSSQSPLGQVQNQAYGYFFPHGAFFALGQFLHVPPWITQRLWWALLLFAGFWGIIRLTEALRTGSRGSRIVAAAAFVLAPQVLTTLGAISSETAPVMLAPWVLLPLVQMLQGHDAPLRNLAARSAVAVALMGAVNAVATGIACAVAALWWLLHARVGRGTRRFWTFSAWWAVCVALATTWWIVPLLIMGRVSPPFLEFIESSRATTQWASLPEVLRGTTSWSPFISDERAAGAMLTTSPAAVVVTGLVACAGIAGLTMRRMPKRGVWATVLLVGLAGIGAGYASGLGSPFAEPVRVFLDSVGTPLRNVYKIEPFLRLPLVLGLAHLLARAPLPGTVDLRRVRRALAHPENDRLAAGALAVVVVLALAGGMAWTGKLAPRGPYDRIPDYWSEAAGWLSAHAAGTAPGQARAERALVVPGAPFGAQLWGLTRDEPLQPLAETPWAVRDAIPLNPPGAIRALDSVQRLFSAGTPSAGLAATLRRQGISYLVLRADLDPGTSRSARPALARSAIEGSPGISEVARFGPDVAPPTVEKVVVDSGLRPPLPAITIYRVDGAVPTGPYVADLASMPRIAGGPESLLGLQADAATSGRRELGAALLASDAAAAGLPDGPLTVTDTPKRRETDYGRVDDHSSAIRTASEPRRTLNRLPDYPAAGLVDGTWEGATVSASSSAADATQLGTVLPGAGPAAAVDGDKNTAWVSSGLDHAINQWLQFTLPEPRADLAMTVTVGRALGPAVTRLLITTEAGTVYSDPVTAGTPITLVAPSEPTRWVRITAAETADRTWGNQFAITEAQLTDARSGQAIPARHDVALPASGPAQRWVFGQDTMGRSGCVVTPDEHGGPGPVQCADIAIGPEEPGQLRRTVDGPGSPAVTAALTVRSRPGQALSALLADPAAPSAFAESAVGDGRASSAAAVDGDPNTVWSAPQSVTEPTSPKPVLRLRLPSPQVVSGLTLRLPRGEAPAHPTRIGVDLGTGRQVREVPEGSGSGEVTVKVDPAVTDSISISLLDWDERININDFGFPEKMAPGLAEVRAVGPDGTPVPGSEPAPADRPVVVPCEAGPTVRVGDRVLRFRIEAGARELRDGAPVRAIACDPAPVALPAGRQQVVASPGAAFSVDTVTLDAPGSDGAGPRDEGVKIQSWTPDRRVVTVSDAGADQVLVVPESRNSGWSATGPDGAPLRAVTVNGWQQGWVVPKGTEGAVTLRFGLNAPYRIGLFGGLSLLVILAALALVSGSRPRTPGEPVRAWQPGVLAGLGVGAVAFVLSGWPGLALWAATGLATWIVSGLHVSADRRAALRVFGASGFVLAGMLLLATGPWHAEAGYVGHGPWPQGLALTGVLLMAWSTVPPARFPRRRGSGGPGAGEAATEVLRLPGCR</sequence>
<evidence type="ECO:0000256" key="1">
    <source>
        <dbReference type="SAM" id="MobiDB-lite"/>
    </source>
</evidence>
<feature type="transmembrane region" description="Helical" evidence="2">
    <location>
        <begin position="1297"/>
        <end position="1317"/>
    </location>
</feature>
<name>A0A5C5RGH2_9ACTN</name>
<feature type="compositionally biased region" description="Polar residues" evidence="1">
    <location>
        <begin position="1005"/>
        <end position="1017"/>
    </location>
</feature>
<feature type="compositionally biased region" description="Basic residues" evidence="1">
    <location>
        <begin position="1"/>
        <end position="16"/>
    </location>
</feature>
<dbReference type="Pfam" id="PF24607">
    <property type="entry name" value="CBM_AftD"/>
    <property type="match status" value="1"/>
</dbReference>
<feature type="transmembrane region" description="Helical" evidence="2">
    <location>
        <begin position="153"/>
        <end position="172"/>
    </location>
</feature>
<dbReference type="InterPro" id="IPR008979">
    <property type="entry name" value="Galactose-bd-like_sf"/>
</dbReference>
<keyword evidence="2" id="KW-0812">Transmembrane</keyword>
<feature type="transmembrane region" description="Helical" evidence="2">
    <location>
        <begin position="436"/>
        <end position="455"/>
    </location>
</feature>
<feature type="transmembrane region" description="Helical" evidence="2">
    <location>
        <begin position="209"/>
        <end position="234"/>
    </location>
</feature>
<keyword evidence="2" id="KW-1133">Transmembrane helix</keyword>
<evidence type="ECO:0000313" key="5">
    <source>
        <dbReference type="Proteomes" id="UP000319792"/>
    </source>
</evidence>
<dbReference type="InterPro" id="IPR000421">
    <property type="entry name" value="FA58C"/>
</dbReference>
<feature type="compositionally biased region" description="Basic and acidic residues" evidence="1">
    <location>
        <begin position="700"/>
        <end position="709"/>
    </location>
</feature>
<protein>
    <submittedName>
        <fullName evidence="4">DUF3367 domain-containing protein</fullName>
    </submittedName>
</protein>
<dbReference type="EMBL" id="VIGV01000014">
    <property type="protein sequence ID" value="TWS21900.1"/>
    <property type="molecule type" value="Genomic_DNA"/>
</dbReference>
<dbReference type="SUPFAM" id="SSF49785">
    <property type="entry name" value="Galactose-binding domain-like"/>
    <property type="match status" value="2"/>
</dbReference>
<feature type="transmembrane region" description="Helical" evidence="2">
    <location>
        <begin position="124"/>
        <end position="141"/>
    </location>
</feature>
<evidence type="ECO:0000313" key="4">
    <source>
        <dbReference type="EMBL" id="TWS21900.1"/>
    </source>
</evidence>
<accession>A0A5C5RGH2</accession>